<gene>
    <name evidence="9" type="ORF">M23134_05616</name>
</gene>
<evidence type="ECO:0000256" key="3">
    <source>
        <dbReference type="ARBA" id="ARBA00023110"/>
    </source>
</evidence>
<protein>
    <submittedName>
        <fullName evidence="9">Chaperone SurA, putative</fullName>
        <ecNumber evidence="9">5.2.1.8</ecNumber>
    </submittedName>
</protein>
<keyword evidence="2" id="KW-0574">Periplasm</keyword>
<dbReference type="OrthoDB" id="14196at2"/>
<sequence>MQQNIMQKLIFKSYIKVLLLCLAIGFSSMSMAQGGGQLVDKIIAKVNNNIILESDLQQRYLEIISQSQTTAPEKDLKCKILEEMIIQKLLVAKAEIDSVIVSDIEVNLQLDRRIDYMLKSVGGEKQQLEKLYGKTMDQIKEDIRDILKEQMTVSKMNGEITSTVKITPKEVRQYFDSIPKDSLPYFSDEVEVGHIVKIPEPTKEQKQKIRQKLEKIRGRLMKGEDFAQLAQEFSQDYVSAKQGGNLGWQTRGVFVPKFEAAVFRLKKNEISKVIETQLGFHVIQLLERRGNEFNTRHIFLKPDYSLVDVGEASHFLDSVRTRILKDSLKFEVAAKNFSDDKITAGNGGMLTSQATGASMIATNDLDSYLFLTLDTMKVGTVTPPQSYRTDDGKTAVRIIYFKKKISGHMAALSKDYQKIYNAALNDKKARAINKWFNKVKGEMFIKIDKAYKDCKVLSSN</sequence>
<dbReference type="InterPro" id="IPR000297">
    <property type="entry name" value="PPIase_PpiC"/>
</dbReference>
<keyword evidence="1 7" id="KW-0732">Signal</keyword>
<evidence type="ECO:0000259" key="8">
    <source>
        <dbReference type="PROSITE" id="PS50198"/>
    </source>
</evidence>
<dbReference type="EC" id="5.2.1.8" evidence="9"/>
<dbReference type="Proteomes" id="UP000004095">
    <property type="component" value="Unassembled WGS sequence"/>
</dbReference>
<dbReference type="InterPro" id="IPR027304">
    <property type="entry name" value="Trigger_fact/SurA_dom_sf"/>
</dbReference>
<dbReference type="Pfam" id="PF00639">
    <property type="entry name" value="Rotamase"/>
    <property type="match status" value="2"/>
</dbReference>
<evidence type="ECO:0000256" key="6">
    <source>
        <dbReference type="PROSITE-ProRule" id="PRU00278"/>
    </source>
</evidence>
<accession>A1ZI76</accession>
<evidence type="ECO:0000256" key="5">
    <source>
        <dbReference type="ARBA" id="ARBA00023235"/>
    </source>
</evidence>
<dbReference type="PROSITE" id="PS50198">
    <property type="entry name" value="PPIC_PPIASE_2"/>
    <property type="match status" value="2"/>
</dbReference>
<dbReference type="InterPro" id="IPR046357">
    <property type="entry name" value="PPIase_dom_sf"/>
</dbReference>
<keyword evidence="3 6" id="KW-0697">Rotamase</keyword>
<dbReference type="GO" id="GO:0003755">
    <property type="term" value="F:peptidyl-prolyl cis-trans isomerase activity"/>
    <property type="evidence" value="ECO:0007669"/>
    <property type="project" value="UniProtKB-KW"/>
</dbReference>
<keyword evidence="4" id="KW-0143">Chaperone</keyword>
<feature type="domain" description="PpiC" evidence="8">
    <location>
        <begin position="290"/>
        <end position="400"/>
    </location>
</feature>
<dbReference type="PANTHER" id="PTHR47637">
    <property type="entry name" value="CHAPERONE SURA"/>
    <property type="match status" value="1"/>
</dbReference>
<name>A1ZI76_MICM2</name>
<keyword evidence="5 6" id="KW-0413">Isomerase</keyword>
<evidence type="ECO:0000313" key="9">
    <source>
        <dbReference type="EMBL" id="EAY29744.1"/>
    </source>
</evidence>
<dbReference type="PANTHER" id="PTHR47637:SF1">
    <property type="entry name" value="CHAPERONE SURA"/>
    <property type="match status" value="1"/>
</dbReference>
<feature type="chain" id="PRO_5007909064" evidence="7">
    <location>
        <begin position="33"/>
        <end position="460"/>
    </location>
</feature>
<dbReference type="SUPFAM" id="SSF54534">
    <property type="entry name" value="FKBP-like"/>
    <property type="match status" value="2"/>
</dbReference>
<dbReference type="Gene3D" id="3.10.50.40">
    <property type="match status" value="2"/>
</dbReference>
<dbReference type="PROSITE" id="PS01096">
    <property type="entry name" value="PPIC_PPIASE_1"/>
    <property type="match status" value="1"/>
</dbReference>
<dbReference type="AlphaFoldDB" id="A1ZI76"/>
<evidence type="ECO:0000313" key="10">
    <source>
        <dbReference type="Proteomes" id="UP000004095"/>
    </source>
</evidence>
<evidence type="ECO:0000256" key="2">
    <source>
        <dbReference type="ARBA" id="ARBA00022764"/>
    </source>
</evidence>
<proteinExistence type="predicted"/>
<feature type="domain" description="PpiC" evidence="8">
    <location>
        <begin position="187"/>
        <end position="287"/>
    </location>
</feature>
<evidence type="ECO:0000256" key="1">
    <source>
        <dbReference type="ARBA" id="ARBA00022729"/>
    </source>
</evidence>
<comment type="caution">
    <text evidence="9">The sequence shown here is derived from an EMBL/GenBank/DDBJ whole genome shotgun (WGS) entry which is preliminary data.</text>
</comment>
<reference evidence="9 10" key="1">
    <citation type="submission" date="2007-01" db="EMBL/GenBank/DDBJ databases">
        <authorList>
            <person name="Haygood M."/>
            <person name="Podell S."/>
            <person name="Anderson C."/>
            <person name="Hopkinson B."/>
            <person name="Roe K."/>
            <person name="Barbeau K."/>
            <person name="Gaasterland T."/>
            <person name="Ferriera S."/>
            <person name="Johnson J."/>
            <person name="Kravitz S."/>
            <person name="Beeson K."/>
            <person name="Sutton G."/>
            <person name="Rogers Y.-H."/>
            <person name="Friedman R."/>
            <person name="Frazier M."/>
            <person name="Venter J.C."/>
        </authorList>
    </citation>
    <scope>NUCLEOTIDE SEQUENCE [LARGE SCALE GENOMIC DNA]</scope>
    <source>
        <strain evidence="9 10">ATCC 23134</strain>
    </source>
</reference>
<dbReference type="InterPro" id="IPR015391">
    <property type="entry name" value="SurA_N"/>
</dbReference>
<dbReference type="eggNOG" id="COG0760">
    <property type="taxonomic scope" value="Bacteria"/>
</dbReference>
<keyword evidence="10" id="KW-1185">Reference proteome</keyword>
<dbReference type="SUPFAM" id="SSF109998">
    <property type="entry name" value="Triger factor/SurA peptide-binding domain-like"/>
    <property type="match status" value="1"/>
</dbReference>
<dbReference type="Pfam" id="PF09312">
    <property type="entry name" value="SurA_N"/>
    <property type="match status" value="1"/>
</dbReference>
<evidence type="ECO:0000256" key="7">
    <source>
        <dbReference type="SAM" id="SignalP"/>
    </source>
</evidence>
<organism evidence="9 10">
    <name type="scientific">Microscilla marina ATCC 23134</name>
    <dbReference type="NCBI Taxonomy" id="313606"/>
    <lineage>
        <taxon>Bacteria</taxon>
        <taxon>Pseudomonadati</taxon>
        <taxon>Bacteroidota</taxon>
        <taxon>Cytophagia</taxon>
        <taxon>Cytophagales</taxon>
        <taxon>Microscillaceae</taxon>
        <taxon>Microscilla</taxon>
    </lineage>
</organism>
<evidence type="ECO:0000256" key="4">
    <source>
        <dbReference type="ARBA" id="ARBA00023186"/>
    </source>
</evidence>
<dbReference type="InterPro" id="IPR023058">
    <property type="entry name" value="PPIase_PpiC_CS"/>
</dbReference>
<dbReference type="EMBL" id="AAWS01000009">
    <property type="protein sequence ID" value="EAY29744.1"/>
    <property type="molecule type" value="Genomic_DNA"/>
</dbReference>
<feature type="signal peptide" evidence="7">
    <location>
        <begin position="1"/>
        <end position="32"/>
    </location>
</feature>
<dbReference type="Gene3D" id="1.10.4030.10">
    <property type="entry name" value="Porin chaperone SurA, peptide-binding domain"/>
    <property type="match status" value="1"/>
</dbReference>
<dbReference type="InterPro" id="IPR050280">
    <property type="entry name" value="OMP_Chaperone_SurA"/>
</dbReference>